<dbReference type="SUPFAM" id="SSF48652">
    <property type="entry name" value="Tetraspanin"/>
    <property type="match status" value="1"/>
</dbReference>
<comment type="subcellular location">
    <subcellularLocation>
        <location evidence="1 7">Membrane</location>
        <topology evidence="1 7">Multi-pass membrane protein</topology>
    </subcellularLocation>
</comment>
<feature type="transmembrane region" description="Helical" evidence="7">
    <location>
        <begin position="81"/>
        <end position="104"/>
    </location>
</feature>
<evidence type="ECO:0000256" key="7">
    <source>
        <dbReference type="RuleBase" id="RU361218"/>
    </source>
</evidence>
<feature type="transmembrane region" description="Helical" evidence="7">
    <location>
        <begin position="207"/>
        <end position="226"/>
    </location>
</feature>
<name>A0AA39FRU6_MICHY</name>
<dbReference type="Proteomes" id="UP001168972">
    <property type="component" value="Unassembled WGS sequence"/>
</dbReference>
<evidence type="ECO:0000256" key="4">
    <source>
        <dbReference type="ARBA" id="ARBA00022989"/>
    </source>
</evidence>
<dbReference type="InterPro" id="IPR008952">
    <property type="entry name" value="Tetraspanin_EC2_sf"/>
</dbReference>
<dbReference type="PIRSF" id="PIRSF002419">
    <property type="entry name" value="Tetraspanin"/>
    <property type="match status" value="1"/>
</dbReference>
<evidence type="ECO:0000256" key="2">
    <source>
        <dbReference type="ARBA" id="ARBA00006840"/>
    </source>
</evidence>
<dbReference type="EMBL" id="JAQQBR010000006">
    <property type="protein sequence ID" value="KAK0174456.1"/>
    <property type="molecule type" value="Genomic_DNA"/>
</dbReference>
<keyword evidence="6" id="KW-1015">Disulfide bond</keyword>
<dbReference type="PANTHER" id="PTHR19282:SF521">
    <property type="entry name" value="IP01817P-RELATED"/>
    <property type="match status" value="1"/>
</dbReference>
<feature type="disulfide bond" evidence="6">
    <location>
        <begin position="145"/>
        <end position="167"/>
    </location>
</feature>
<comment type="similarity">
    <text evidence="2 7">Belongs to the tetraspanin (TM4SF) family.</text>
</comment>
<protein>
    <recommendedName>
        <fullName evidence="7">Tetraspanin</fullName>
    </recommendedName>
</protein>
<dbReference type="PANTHER" id="PTHR19282">
    <property type="entry name" value="TETRASPANIN"/>
    <property type="match status" value="1"/>
</dbReference>
<feature type="transmembrane region" description="Helical" evidence="7">
    <location>
        <begin position="12"/>
        <end position="35"/>
    </location>
</feature>
<evidence type="ECO:0000256" key="1">
    <source>
        <dbReference type="ARBA" id="ARBA00004141"/>
    </source>
</evidence>
<dbReference type="CDD" id="cd03127">
    <property type="entry name" value="tetraspanin_LEL"/>
    <property type="match status" value="1"/>
</dbReference>
<dbReference type="PRINTS" id="PR00259">
    <property type="entry name" value="TMFOUR"/>
</dbReference>
<reference evidence="8" key="2">
    <citation type="submission" date="2023-03" db="EMBL/GenBank/DDBJ databases">
        <authorList>
            <person name="Inwood S.N."/>
            <person name="Skelly J.G."/>
            <person name="Guhlin J."/>
            <person name="Harrop T.W.R."/>
            <person name="Goldson S.G."/>
            <person name="Dearden P.K."/>
        </authorList>
    </citation>
    <scope>NUCLEOTIDE SEQUENCE</scope>
    <source>
        <strain evidence="8">Lincoln</strain>
        <tissue evidence="8">Whole body</tissue>
    </source>
</reference>
<dbReference type="Pfam" id="PF00335">
    <property type="entry name" value="Tetraspanin"/>
    <property type="match status" value="1"/>
</dbReference>
<dbReference type="InterPro" id="IPR018499">
    <property type="entry name" value="Tetraspanin/Peripherin"/>
</dbReference>
<reference evidence="8" key="1">
    <citation type="journal article" date="2023" name="bioRxiv">
        <title>Scaffold-level genome assemblies of two parasitoid biocontrol wasps reveal the parthenogenesis mechanism and an associated novel virus.</title>
        <authorList>
            <person name="Inwood S."/>
            <person name="Skelly J."/>
            <person name="Guhlin J."/>
            <person name="Harrop T."/>
            <person name="Goldson S."/>
            <person name="Dearden P."/>
        </authorList>
    </citation>
    <scope>NUCLEOTIDE SEQUENCE</scope>
    <source>
        <strain evidence="8">Lincoln</strain>
        <tissue evidence="8">Whole body</tissue>
    </source>
</reference>
<accession>A0AA39FRU6</accession>
<keyword evidence="4 7" id="KW-1133">Transmembrane helix</keyword>
<keyword evidence="5 7" id="KW-0472">Membrane</keyword>
<keyword evidence="3 7" id="KW-0812">Transmembrane</keyword>
<sequence length="234" mass="26481">MNYAVITIKYLLFVFNLVFSLCGTAVYICGVLMYVNMKQSSSEVQDTYSLLAVGIIITGGITFIIAFFGCFGAIRKNRCMIITFGIFILIILVVQNALYIYFIIVLNEVNGTVIVLEYKEIFDKYWEHNHCQIFVDSIQVGMKCCGVDGPDDYKMMSNATEKYPWSCCPLKNDLKFESCESSEIHDQGCRNYLVDILMSGGKLLDGIIFGMVAIEWIGIIIAIFLAQTMRNDDR</sequence>
<evidence type="ECO:0000256" key="5">
    <source>
        <dbReference type="ARBA" id="ARBA00023136"/>
    </source>
</evidence>
<evidence type="ECO:0000256" key="6">
    <source>
        <dbReference type="PIRSR" id="PIRSR002419-1"/>
    </source>
</evidence>
<comment type="caution">
    <text evidence="8">The sequence shown here is derived from an EMBL/GenBank/DDBJ whole genome shotgun (WGS) entry which is preliminary data.</text>
</comment>
<dbReference type="Gene3D" id="1.10.1450.10">
    <property type="entry name" value="Tetraspanin"/>
    <property type="match status" value="1"/>
</dbReference>
<keyword evidence="9" id="KW-1185">Reference proteome</keyword>
<dbReference type="InterPro" id="IPR000301">
    <property type="entry name" value="Tetraspanin_animals"/>
</dbReference>
<proteinExistence type="inferred from homology"/>
<dbReference type="AlphaFoldDB" id="A0AA39FRU6"/>
<evidence type="ECO:0000313" key="8">
    <source>
        <dbReference type="EMBL" id="KAK0174456.1"/>
    </source>
</evidence>
<evidence type="ECO:0000256" key="3">
    <source>
        <dbReference type="ARBA" id="ARBA00022692"/>
    </source>
</evidence>
<gene>
    <name evidence="8" type="ORF">PV327_010223</name>
</gene>
<evidence type="ECO:0000313" key="9">
    <source>
        <dbReference type="Proteomes" id="UP001168972"/>
    </source>
</evidence>
<dbReference type="GO" id="GO:0005886">
    <property type="term" value="C:plasma membrane"/>
    <property type="evidence" value="ECO:0007669"/>
    <property type="project" value="TreeGrafter"/>
</dbReference>
<feature type="transmembrane region" description="Helical" evidence="7">
    <location>
        <begin position="47"/>
        <end position="74"/>
    </location>
</feature>
<organism evidence="8 9">
    <name type="scientific">Microctonus hyperodae</name>
    <name type="common">Parasitoid wasp</name>
    <dbReference type="NCBI Taxonomy" id="165561"/>
    <lineage>
        <taxon>Eukaryota</taxon>
        <taxon>Metazoa</taxon>
        <taxon>Ecdysozoa</taxon>
        <taxon>Arthropoda</taxon>
        <taxon>Hexapoda</taxon>
        <taxon>Insecta</taxon>
        <taxon>Pterygota</taxon>
        <taxon>Neoptera</taxon>
        <taxon>Endopterygota</taxon>
        <taxon>Hymenoptera</taxon>
        <taxon>Apocrita</taxon>
        <taxon>Ichneumonoidea</taxon>
        <taxon>Braconidae</taxon>
        <taxon>Euphorinae</taxon>
        <taxon>Microctonus</taxon>
    </lineage>
</organism>